<dbReference type="PANTHER" id="PTHR10264:SF83">
    <property type="entry name" value="BLL5629 PROTEIN"/>
    <property type="match status" value="1"/>
</dbReference>
<dbReference type="EMBL" id="AVQL01000453">
    <property type="protein sequence ID" value="KEQ00253.1"/>
    <property type="molecule type" value="Genomic_DNA"/>
</dbReference>
<comment type="subcellular location">
    <subcellularLocation>
        <location evidence="1">Membrane</location>
        <topology evidence="1">Single-pass membrane protein</topology>
    </subcellularLocation>
</comment>
<accession>A0A074V497</accession>
<proteinExistence type="inferred from homology"/>
<dbReference type="Gene3D" id="3.30.479.30">
    <property type="entry name" value="Band 7 domain"/>
    <property type="match status" value="1"/>
</dbReference>
<dbReference type="PANTHER" id="PTHR10264">
    <property type="entry name" value="BAND 7 PROTEIN-RELATED"/>
    <property type="match status" value="1"/>
</dbReference>
<comment type="caution">
    <text evidence="4">The sequence shown here is derived from an EMBL/GenBank/DDBJ whole genome shotgun (WGS) entry which is preliminary data.</text>
</comment>
<evidence type="ECO:0000313" key="4">
    <source>
        <dbReference type="EMBL" id="KEQ00253.1"/>
    </source>
</evidence>
<dbReference type="Proteomes" id="UP000027644">
    <property type="component" value="Unassembled WGS sequence"/>
</dbReference>
<protein>
    <submittedName>
        <fullName evidence="4">Membrane protease subunit, stomatin/prohibitin-like protein</fullName>
    </submittedName>
</protein>
<organism evidence="4 5">
    <name type="scientific">Snodgrassella alvi SCGC AB-598-J21</name>
    <dbReference type="NCBI Taxonomy" id="1385367"/>
    <lineage>
        <taxon>Bacteria</taxon>
        <taxon>Pseudomonadati</taxon>
        <taxon>Pseudomonadota</taxon>
        <taxon>Betaproteobacteria</taxon>
        <taxon>Neisseriales</taxon>
        <taxon>Neisseriaceae</taxon>
        <taxon>Snodgrassella</taxon>
    </lineage>
</organism>
<feature type="domain" description="Band 7" evidence="3">
    <location>
        <begin position="291"/>
        <end position="450"/>
    </location>
</feature>
<dbReference type="InterPro" id="IPR036013">
    <property type="entry name" value="Band_7/SPFH_dom_sf"/>
</dbReference>
<dbReference type="InterPro" id="IPR001972">
    <property type="entry name" value="Stomatin_HflK_fam"/>
</dbReference>
<dbReference type="InterPro" id="IPR043202">
    <property type="entry name" value="Band-7_stomatin-like"/>
</dbReference>
<evidence type="ECO:0000256" key="2">
    <source>
        <dbReference type="ARBA" id="ARBA00008164"/>
    </source>
</evidence>
<gene>
    <name evidence="4" type="ORF">SASC598J21_019540</name>
</gene>
<dbReference type="Pfam" id="PF01145">
    <property type="entry name" value="Band_7"/>
    <property type="match status" value="1"/>
</dbReference>
<sequence>MLNIINVKKGELAVVTKRGEINTIVTAGRHIFWNPFVNITHYLVDLADTKIEPAIAEKLLNFYPQLVEKYCHYVNVADNEIVLRYEEQMLVEIIQPSTKALYWKSYKEQAIKKVTLEQGYRLSDEVAMEIIQAKNTGRLIEGIDHIKLHYFIDEQIGTLFVDNQFVQIIPPKSVIGLCEFKHKLVLGKFKLQDNRIDDLLAATIEQNAPQQMAQFCIQMQVGANQTGLRFEDDLLVEILPPGTKRLYWQNNCKQHMQLIELTDDFQLSEQMVQQLLQPKLRKKEVTGDSSVLIAQVPAYHVGVLKVNGKVEQLLNAGITAYWRFNREISVEIVDTRLQTVEISGQEILTRDKVNLRINLVASWCYTDVLKAFARIAQPMELLYRQLQFALREAIGTRSLDELLENKNLIDEVVNAHMQMHMTGYGIETVSVGVKDIILPGDMKTILAQVVEAEKSAQANVIRRREETSATRSLLNTARVMENNPVALRLKEMETLERIAERIDKISVVGGLDQLLHGLINIQAQ</sequence>
<reference evidence="4 5" key="1">
    <citation type="journal article" date="2014" name="PLoS Genet.">
        <title>Hidden diversity in honey bee gut symbionts detected by single-cell genomics.</title>
        <authorList>
            <person name="Engel P."/>
            <person name="Stepanauskas R."/>
            <person name="Moran N."/>
        </authorList>
    </citation>
    <scope>NUCLEOTIDE SEQUENCE [LARGE SCALE GENOMIC DNA]</scope>
    <source>
        <strain evidence="4 5">SCGC AB-598-J21</strain>
    </source>
</reference>
<evidence type="ECO:0000313" key="5">
    <source>
        <dbReference type="Proteomes" id="UP000027644"/>
    </source>
</evidence>
<keyword evidence="4" id="KW-0378">Hydrolase</keyword>
<evidence type="ECO:0000259" key="3">
    <source>
        <dbReference type="SMART" id="SM00244"/>
    </source>
</evidence>
<dbReference type="AlphaFoldDB" id="A0A074V497"/>
<dbReference type="GO" id="GO:0005886">
    <property type="term" value="C:plasma membrane"/>
    <property type="evidence" value="ECO:0007669"/>
    <property type="project" value="InterPro"/>
</dbReference>
<dbReference type="SUPFAM" id="SSF117892">
    <property type="entry name" value="Band 7/SPFH domain"/>
    <property type="match status" value="1"/>
</dbReference>
<name>A0A074V497_9NEIS</name>
<dbReference type="GO" id="GO:0006508">
    <property type="term" value="P:proteolysis"/>
    <property type="evidence" value="ECO:0007669"/>
    <property type="project" value="UniProtKB-KW"/>
</dbReference>
<evidence type="ECO:0000256" key="1">
    <source>
        <dbReference type="ARBA" id="ARBA00004167"/>
    </source>
</evidence>
<dbReference type="GO" id="GO:0008233">
    <property type="term" value="F:peptidase activity"/>
    <property type="evidence" value="ECO:0007669"/>
    <property type="project" value="UniProtKB-KW"/>
</dbReference>
<dbReference type="InterPro" id="IPR001107">
    <property type="entry name" value="Band_7"/>
</dbReference>
<dbReference type="PRINTS" id="PR00721">
    <property type="entry name" value="STOMATIN"/>
</dbReference>
<keyword evidence="4" id="KW-0645">Protease</keyword>
<dbReference type="SMART" id="SM00244">
    <property type="entry name" value="PHB"/>
    <property type="match status" value="1"/>
</dbReference>
<comment type="similarity">
    <text evidence="2">Belongs to the band 7/mec-2 family.</text>
</comment>
<dbReference type="CDD" id="cd13438">
    <property type="entry name" value="SPFH_eoslipins_u2"/>
    <property type="match status" value="1"/>
</dbReference>
<dbReference type="Gene3D" id="6.10.250.2090">
    <property type="match status" value="1"/>
</dbReference>